<sequence>MQRWSASQASIKSQCPVGPRTWFDQTRTQPVALPSSPSVLFRPPPVHRPVQFGGDMAAAGDLSDDEKRAMRGSKFAPLPPPPPSSRPQPRMAHPGGALTTNKAAALAKFLERKLQQPDGLDSLDPDLVKLAVKNAKETIKASNGEPSTSGRVVRHVSSFVDGTEDSEDEAEVKGIKRKRKNKKVKTHQGDKQQSKKKKKNKKKKGKDRYGVALSLPRRIVFDDSMPPGSVKEGKF</sequence>
<reference evidence="2" key="1">
    <citation type="submission" date="2015-12" db="EMBL/GenBank/DDBJ databases">
        <title>Update maize B73 reference genome by single molecule sequencing technologies.</title>
        <authorList>
            <consortium name="Maize Genome Sequencing Project"/>
            <person name="Ware D."/>
        </authorList>
    </citation>
    <scope>NUCLEOTIDE SEQUENCE [LARGE SCALE GENOMIC DNA]</scope>
    <source>
        <tissue evidence="2">Seedling</tissue>
    </source>
</reference>
<dbReference type="InParanoid" id="A0A1D6INF5"/>
<dbReference type="ExpressionAtlas" id="A0A1D6INF5">
    <property type="expression patterns" value="baseline and differential"/>
</dbReference>
<feature type="compositionally biased region" description="Basic residues" evidence="1">
    <location>
        <begin position="175"/>
        <end position="186"/>
    </location>
</feature>
<dbReference type="EMBL" id="CM007650">
    <property type="protein sequence ID" value="ONM60791.1"/>
    <property type="molecule type" value="Genomic_DNA"/>
</dbReference>
<dbReference type="IntAct" id="A0A1D6INF5">
    <property type="interactions" value="1"/>
</dbReference>
<dbReference type="PANTHER" id="PTHR37255:SF1">
    <property type="entry name" value="OS07G0669600 PROTEIN"/>
    <property type="match status" value="1"/>
</dbReference>
<evidence type="ECO:0000256" key="1">
    <source>
        <dbReference type="SAM" id="MobiDB-lite"/>
    </source>
</evidence>
<gene>
    <name evidence="2" type="ORF">ZEAMMB73_Zm00001d022487</name>
</gene>
<accession>A0A1D6INF5</accession>
<feature type="compositionally biased region" description="Polar residues" evidence="1">
    <location>
        <begin position="1"/>
        <end position="13"/>
    </location>
</feature>
<feature type="compositionally biased region" description="Polar residues" evidence="1">
    <location>
        <begin position="140"/>
        <end position="150"/>
    </location>
</feature>
<dbReference type="AlphaFoldDB" id="A0A1D6INF5"/>
<feature type="compositionally biased region" description="Pro residues" evidence="1">
    <location>
        <begin position="77"/>
        <end position="86"/>
    </location>
</feature>
<feature type="region of interest" description="Disordered" evidence="1">
    <location>
        <begin position="1"/>
        <end position="96"/>
    </location>
</feature>
<proteinExistence type="predicted"/>
<protein>
    <submittedName>
        <fullName evidence="2">Uncharacterized protein</fullName>
    </submittedName>
</protein>
<feature type="compositionally biased region" description="Low complexity" evidence="1">
    <location>
        <begin position="87"/>
        <end position="96"/>
    </location>
</feature>
<dbReference type="FunCoup" id="A0A1D6INF5">
    <property type="interactions" value="815"/>
</dbReference>
<name>A0A1D6INF5_MAIZE</name>
<evidence type="ECO:0000313" key="2">
    <source>
        <dbReference type="EMBL" id="ONM60791.1"/>
    </source>
</evidence>
<dbReference type="PANTHER" id="PTHR37255">
    <property type="entry name" value="OS07G0669600 PROTEIN"/>
    <property type="match status" value="1"/>
</dbReference>
<organism evidence="2">
    <name type="scientific">Zea mays</name>
    <name type="common">Maize</name>
    <dbReference type="NCBI Taxonomy" id="4577"/>
    <lineage>
        <taxon>Eukaryota</taxon>
        <taxon>Viridiplantae</taxon>
        <taxon>Streptophyta</taxon>
        <taxon>Embryophyta</taxon>
        <taxon>Tracheophyta</taxon>
        <taxon>Spermatophyta</taxon>
        <taxon>Magnoliopsida</taxon>
        <taxon>Liliopsida</taxon>
        <taxon>Poales</taxon>
        <taxon>Poaceae</taxon>
        <taxon>PACMAD clade</taxon>
        <taxon>Panicoideae</taxon>
        <taxon>Andropogonodae</taxon>
        <taxon>Andropogoneae</taxon>
        <taxon>Tripsacinae</taxon>
        <taxon>Zea</taxon>
    </lineage>
</organism>
<feature type="compositionally biased region" description="Basic residues" evidence="1">
    <location>
        <begin position="194"/>
        <end position="206"/>
    </location>
</feature>
<feature type="region of interest" description="Disordered" evidence="1">
    <location>
        <begin position="137"/>
        <end position="235"/>
    </location>
</feature>